<accession>A0AAN8REZ2</accession>
<dbReference type="EMBL" id="JAVHNR010000003">
    <property type="protein sequence ID" value="KAK6348701.1"/>
    <property type="molecule type" value="Genomic_DNA"/>
</dbReference>
<organism evidence="1 2">
    <name type="scientific">Orbilia javanica</name>
    <dbReference type="NCBI Taxonomy" id="47235"/>
    <lineage>
        <taxon>Eukaryota</taxon>
        <taxon>Fungi</taxon>
        <taxon>Dikarya</taxon>
        <taxon>Ascomycota</taxon>
        <taxon>Pezizomycotina</taxon>
        <taxon>Orbiliomycetes</taxon>
        <taxon>Orbiliales</taxon>
        <taxon>Orbiliaceae</taxon>
        <taxon>Orbilia</taxon>
    </lineage>
</organism>
<evidence type="ECO:0000313" key="1">
    <source>
        <dbReference type="EMBL" id="KAK6348701.1"/>
    </source>
</evidence>
<reference evidence="1 2" key="1">
    <citation type="submission" date="2019-10" db="EMBL/GenBank/DDBJ databases">
        <authorList>
            <person name="Palmer J.M."/>
        </authorList>
    </citation>
    <scope>NUCLEOTIDE SEQUENCE [LARGE SCALE GENOMIC DNA]</scope>
    <source>
        <strain evidence="1 2">TWF718</strain>
    </source>
</reference>
<dbReference type="Proteomes" id="UP001313282">
    <property type="component" value="Unassembled WGS sequence"/>
</dbReference>
<gene>
    <name evidence="1" type="ORF">TWF718_006488</name>
</gene>
<protein>
    <submittedName>
        <fullName evidence="1">Uncharacterized protein</fullName>
    </submittedName>
</protein>
<evidence type="ECO:0000313" key="2">
    <source>
        <dbReference type="Proteomes" id="UP001313282"/>
    </source>
</evidence>
<comment type="caution">
    <text evidence="1">The sequence shown here is derived from an EMBL/GenBank/DDBJ whole genome shotgun (WGS) entry which is preliminary data.</text>
</comment>
<dbReference type="AlphaFoldDB" id="A0AAN8REZ2"/>
<name>A0AAN8REZ2_9PEZI</name>
<keyword evidence="2" id="KW-1185">Reference proteome</keyword>
<sequence length="98" mass="11078">MLIRRAMEDKDVCESEQCVKLASTSFRNSVRTNGLSPFLATRSIPACFESPEKLRIKFEGLEMDTLGDSVPSHICAFTRLKNSRGYRGTSRDIGSSWW</sequence>
<proteinExistence type="predicted"/>